<dbReference type="GO" id="GO:0034605">
    <property type="term" value="P:cellular response to heat"/>
    <property type="evidence" value="ECO:0007669"/>
    <property type="project" value="TreeGrafter"/>
</dbReference>
<dbReference type="PROSITE" id="PS51903">
    <property type="entry name" value="CLP_R"/>
    <property type="match status" value="1"/>
</dbReference>
<keyword evidence="3" id="KW-0677">Repeat</keyword>
<evidence type="ECO:0000256" key="1">
    <source>
        <dbReference type="ARBA" id="ARBA00022741"/>
    </source>
</evidence>
<comment type="caution">
    <text evidence="5">The sequence shown here is derived from an EMBL/GenBank/DDBJ whole genome shotgun (WGS) entry which is preliminary data.</text>
</comment>
<evidence type="ECO:0000256" key="2">
    <source>
        <dbReference type="ARBA" id="ARBA00022840"/>
    </source>
</evidence>
<dbReference type="RefSeq" id="WP_212527333.1">
    <property type="nucleotide sequence ID" value="NZ_JAGSOG010000017.1"/>
</dbReference>
<dbReference type="InterPro" id="IPR004176">
    <property type="entry name" value="Clp_R_N"/>
</dbReference>
<evidence type="ECO:0000313" key="5">
    <source>
        <dbReference type="EMBL" id="MBR7832807.1"/>
    </source>
</evidence>
<dbReference type="GO" id="GO:0005524">
    <property type="term" value="F:ATP binding"/>
    <property type="evidence" value="ECO:0007669"/>
    <property type="project" value="UniProtKB-KW"/>
</dbReference>
<protein>
    <recommendedName>
        <fullName evidence="4">Clp R domain-containing protein</fullName>
    </recommendedName>
</protein>
<dbReference type="GO" id="GO:0005737">
    <property type="term" value="C:cytoplasm"/>
    <property type="evidence" value="ECO:0007669"/>
    <property type="project" value="TreeGrafter"/>
</dbReference>
<dbReference type="InterPro" id="IPR041546">
    <property type="entry name" value="ClpA/ClpB_AAA_lid"/>
</dbReference>
<dbReference type="SUPFAM" id="SSF52540">
    <property type="entry name" value="P-loop containing nucleoside triphosphate hydrolases"/>
    <property type="match status" value="1"/>
</dbReference>
<keyword evidence="6" id="KW-1185">Reference proteome</keyword>
<organism evidence="5 6">
    <name type="scientific">Actinospica durhamensis</name>
    <dbReference type="NCBI Taxonomy" id="1508375"/>
    <lineage>
        <taxon>Bacteria</taxon>
        <taxon>Bacillati</taxon>
        <taxon>Actinomycetota</taxon>
        <taxon>Actinomycetes</taxon>
        <taxon>Catenulisporales</taxon>
        <taxon>Actinospicaceae</taxon>
        <taxon>Actinospica</taxon>
    </lineage>
</organism>
<accession>A0A941ELM4</accession>
<gene>
    <name evidence="5" type="ORF">KDL01_06015</name>
</gene>
<feature type="domain" description="Clp R" evidence="4">
    <location>
        <begin position="2"/>
        <end position="166"/>
    </location>
</feature>
<evidence type="ECO:0000259" key="4">
    <source>
        <dbReference type="PROSITE" id="PS51903"/>
    </source>
</evidence>
<evidence type="ECO:0000313" key="6">
    <source>
        <dbReference type="Proteomes" id="UP000675781"/>
    </source>
</evidence>
<dbReference type="Proteomes" id="UP000675781">
    <property type="component" value="Unassembled WGS sequence"/>
</dbReference>
<proteinExistence type="predicted"/>
<name>A0A941ELM4_9ACTN</name>
<dbReference type="Gene3D" id="1.10.8.60">
    <property type="match status" value="1"/>
</dbReference>
<reference evidence="5" key="1">
    <citation type="submission" date="2021-04" db="EMBL/GenBank/DDBJ databases">
        <title>Genome based classification of Actinospica acidithermotolerans sp. nov., an actinobacterium isolated from an Indonesian hot spring.</title>
        <authorList>
            <person name="Kusuma A.B."/>
            <person name="Putra K.E."/>
            <person name="Nafisah S."/>
            <person name="Loh J."/>
            <person name="Nouioui I."/>
            <person name="Goodfellow M."/>
        </authorList>
    </citation>
    <scope>NUCLEOTIDE SEQUENCE</scope>
    <source>
        <strain evidence="5">CSCA 57</strain>
    </source>
</reference>
<keyword evidence="1" id="KW-0547">Nucleotide-binding</keyword>
<dbReference type="PANTHER" id="PTHR11638">
    <property type="entry name" value="ATP-DEPENDENT CLP PROTEASE"/>
    <property type="match status" value="1"/>
</dbReference>
<dbReference type="PANTHER" id="PTHR11638:SF18">
    <property type="entry name" value="HEAT SHOCK PROTEIN 104"/>
    <property type="match status" value="1"/>
</dbReference>
<keyword evidence="2" id="KW-0067">ATP-binding</keyword>
<dbReference type="InterPro" id="IPR050130">
    <property type="entry name" value="ClpA_ClpB"/>
</dbReference>
<dbReference type="Gene3D" id="3.40.50.300">
    <property type="entry name" value="P-loop containing nucleotide triphosphate hydrolases"/>
    <property type="match status" value="1"/>
</dbReference>
<dbReference type="EMBL" id="JAGSOG010000017">
    <property type="protein sequence ID" value="MBR7832807.1"/>
    <property type="molecule type" value="Genomic_DNA"/>
</dbReference>
<sequence length="442" mass="46632">MFERFTHSARRVLVLAQEEARLLRHPVIDSAHLLLGLLAESEGIAALALGRCGVTRDAVRRQVLEIDGPGSTDPTGHIPFTVGAKTVLTYAFEDSLTRGVAYISTESLLLGLLREDCAGSRILDATVPGGVDQVRGETMALIRQRAGTPEEAQEAMSTSMTHARSGGAPLPPRSSARLRGFLRRRDGESVPEELRGLIRTPRRPDDPVVPRPELTGPLLAALGRRERNNALVIGPSGAGKSALVRWARQTVEVRGLRPGTAGHATLIELRPSALRLGPGRLIQPHRHLVVVVEDLDALFAAFAAVGVAGLAATLSELADSDTPLILTGTADANARLAEEAPALAERFTLIPVPAADAVLSAEILRVLRPELDRHHGVAIADETLAAAIELGGLRAAADGARVLPGAAVDLLDEAAARVALTATVPPAPAVRPEDLRAEPEVS</sequence>
<dbReference type="Pfam" id="PF17871">
    <property type="entry name" value="AAA_lid_9"/>
    <property type="match status" value="1"/>
</dbReference>
<dbReference type="InterPro" id="IPR036628">
    <property type="entry name" value="Clp_N_dom_sf"/>
</dbReference>
<dbReference type="AlphaFoldDB" id="A0A941ELM4"/>
<dbReference type="InterPro" id="IPR027417">
    <property type="entry name" value="P-loop_NTPase"/>
</dbReference>
<dbReference type="SUPFAM" id="SSF81923">
    <property type="entry name" value="Double Clp-N motif"/>
    <property type="match status" value="1"/>
</dbReference>
<dbReference type="Pfam" id="PF02861">
    <property type="entry name" value="Clp_N"/>
    <property type="match status" value="1"/>
</dbReference>
<dbReference type="GO" id="GO:0016887">
    <property type="term" value="F:ATP hydrolysis activity"/>
    <property type="evidence" value="ECO:0007669"/>
    <property type="project" value="TreeGrafter"/>
</dbReference>
<evidence type="ECO:0000256" key="3">
    <source>
        <dbReference type="PROSITE-ProRule" id="PRU01251"/>
    </source>
</evidence>
<dbReference type="Gene3D" id="1.10.1780.10">
    <property type="entry name" value="Clp, N-terminal domain"/>
    <property type="match status" value="1"/>
</dbReference>